<sequence length="303" mass="33516">MPTVPATVLVDEDAQLALWMLFELHYRGFDDAQGDREWDPELIRLRGELEARMEEELREATRDMLADLPGDDVVEDLCALIDADDSPSLAAYLHRHATQDQVLEFLRERSIYALKEADAHSFVLGRLDGPVKAALAEVQYDEYGSGRPERLHSTMYADALEACGLDSTYGAYLGQVSAETLAVNNLHSLFALRRRLRGAAMGHFATFEATSSLPCRKIAGGIQRVGLPEQTAAYFDEHIEADAVHEQVALRDVCGGLVRQHPELRDDVMFGSAACLYLDGVAATRVLERWGALTAPAQERQAS</sequence>
<proteinExistence type="predicted"/>
<dbReference type="RefSeq" id="WP_284304405.1">
    <property type="nucleotide sequence ID" value="NZ_BSUO01000001.1"/>
</dbReference>
<dbReference type="Proteomes" id="UP001157126">
    <property type="component" value="Unassembled WGS sequence"/>
</dbReference>
<dbReference type="SUPFAM" id="SSF48613">
    <property type="entry name" value="Heme oxygenase-like"/>
    <property type="match status" value="1"/>
</dbReference>
<dbReference type="InterPro" id="IPR016084">
    <property type="entry name" value="Haem_Oase-like_multi-hlx"/>
</dbReference>
<gene>
    <name evidence="1" type="ORF">GCM10025883_28010</name>
</gene>
<accession>A0ABQ6IUK9</accession>
<dbReference type="SMART" id="SM01236">
    <property type="entry name" value="Haem_oxygenase_2"/>
    <property type="match status" value="1"/>
</dbReference>
<dbReference type="EMBL" id="BSUO01000001">
    <property type="protein sequence ID" value="GMA40756.1"/>
    <property type="molecule type" value="Genomic_DNA"/>
</dbReference>
<protein>
    <recommendedName>
        <fullName evidence="3">Iron-containing redox enzyme</fullName>
    </recommendedName>
</protein>
<comment type="caution">
    <text evidence="1">The sequence shown here is derived from an EMBL/GenBank/DDBJ whole genome shotgun (WGS) entry which is preliminary data.</text>
</comment>
<reference evidence="2" key="1">
    <citation type="journal article" date="2019" name="Int. J. Syst. Evol. Microbiol.">
        <title>The Global Catalogue of Microorganisms (GCM) 10K type strain sequencing project: providing services to taxonomists for standard genome sequencing and annotation.</title>
        <authorList>
            <consortium name="The Broad Institute Genomics Platform"/>
            <consortium name="The Broad Institute Genome Sequencing Center for Infectious Disease"/>
            <person name="Wu L."/>
            <person name="Ma J."/>
        </authorList>
    </citation>
    <scope>NUCLEOTIDE SEQUENCE [LARGE SCALE GENOMIC DNA]</scope>
    <source>
        <strain evidence="2">NBRC 113072</strain>
    </source>
</reference>
<keyword evidence="2" id="KW-1185">Reference proteome</keyword>
<evidence type="ECO:0008006" key="3">
    <source>
        <dbReference type="Google" id="ProtNLM"/>
    </source>
</evidence>
<organism evidence="1 2">
    <name type="scientific">Mobilicoccus caccae</name>
    <dbReference type="NCBI Taxonomy" id="1859295"/>
    <lineage>
        <taxon>Bacteria</taxon>
        <taxon>Bacillati</taxon>
        <taxon>Actinomycetota</taxon>
        <taxon>Actinomycetes</taxon>
        <taxon>Micrococcales</taxon>
        <taxon>Dermatophilaceae</taxon>
        <taxon>Mobilicoccus</taxon>
    </lineage>
</organism>
<name>A0ABQ6IUK9_9MICO</name>
<dbReference type="Gene3D" id="1.20.910.10">
    <property type="entry name" value="Heme oxygenase-like"/>
    <property type="match status" value="1"/>
</dbReference>
<dbReference type="Pfam" id="PF14518">
    <property type="entry name" value="Haem_oxygenas_2"/>
    <property type="match status" value="1"/>
</dbReference>
<evidence type="ECO:0000313" key="2">
    <source>
        <dbReference type="Proteomes" id="UP001157126"/>
    </source>
</evidence>
<evidence type="ECO:0000313" key="1">
    <source>
        <dbReference type="EMBL" id="GMA40756.1"/>
    </source>
</evidence>